<feature type="compositionally biased region" description="Polar residues" evidence="1">
    <location>
        <begin position="29"/>
        <end position="44"/>
    </location>
</feature>
<evidence type="ECO:0000256" key="1">
    <source>
        <dbReference type="SAM" id="MobiDB-lite"/>
    </source>
</evidence>
<evidence type="ECO:0000313" key="2">
    <source>
        <dbReference type="EMBL" id="CAF1118928.1"/>
    </source>
</evidence>
<dbReference type="AlphaFoldDB" id="A0A814QFV2"/>
<reference evidence="2" key="1">
    <citation type="submission" date="2021-02" db="EMBL/GenBank/DDBJ databases">
        <authorList>
            <person name="Nowell W R."/>
        </authorList>
    </citation>
    <scope>NUCLEOTIDE SEQUENCE</scope>
</reference>
<organism evidence="2 3">
    <name type="scientific">Adineta steineri</name>
    <dbReference type="NCBI Taxonomy" id="433720"/>
    <lineage>
        <taxon>Eukaryota</taxon>
        <taxon>Metazoa</taxon>
        <taxon>Spiralia</taxon>
        <taxon>Gnathifera</taxon>
        <taxon>Rotifera</taxon>
        <taxon>Eurotatoria</taxon>
        <taxon>Bdelloidea</taxon>
        <taxon>Adinetida</taxon>
        <taxon>Adinetidae</taxon>
        <taxon>Adineta</taxon>
    </lineage>
</organism>
<protein>
    <submittedName>
        <fullName evidence="2">Uncharacterized protein</fullName>
    </submittedName>
</protein>
<evidence type="ECO:0000313" key="3">
    <source>
        <dbReference type="Proteomes" id="UP000663891"/>
    </source>
</evidence>
<dbReference type="EMBL" id="CAJNON010000223">
    <property type="protein sequence ID" value="CAF1118928.1"/>
    <property type="molecule type" value="Genomic_DNA"/>
</dbReference>
<feature type="region of interest" description="Disordered" evidence="1">
    <location>
        <begin position="79"/>
        <end position="179"/>
    </location>
</feature>
<feature type="region of interest" description="Disordered" evidence="1">
    <location>
        <begin position="29"/>
        <end position="50"/>
    </location>
</feature>
<gene>
    <name evidence="2" type="ORF">VCS650_LOCUS21079</name>
</gene>
<name>A0A814QFV2_9BILA</name>
<proteinExistence type="predicted"/>
<dbReference type="Proteomes" id="UP000663891">
    <property type="component" value="Unassembled WGS sequence"/>
</dbReference>
<comment type="caution">
    <text evidence="2">The sequence shown here is derived from an EMBL/GenBank/DDBJ whole genome shotgun (WGS) entry which is preliminary data.</text>
</comment>
<accession>A0A814QFV2</accession>
<sequence length="179" mass="20340">MNLSNGTNENITNSIILSNRIPPQYHANNNYSKTDISSTIQPNRSSERYEQIQNNENQDPYEMDNNFAIGSDDYTYRNDINVNGNETDDYDISTSVHRPPQVDGLVRPNPVYPALKETESNESMSQSYSSTAPVKSNKKEKQGFISKILGGKKKNEKEPKQKRSKNKKKTHPNDNTSTH</sequence>
<feature type="compositionally biased region" description="Low complexity" evidence="1">
    <location>
        <begin position="121"/>
        <end position="130"/>
    </location>
</feature>